<dbReference type="EMBL" id="KI392312">
    <property type="protein sequence ID" value="ERN17609.1"/>
    <property type="molecule type" value="Genomic_DNA"/>
</dbReference>
<evidence type="ECO:0000256" key="1">
    <source>
        <dbReference type="ARBA" id="ARBA00023125"/>
    </source>
</evidence>
<evidence type="ECO:0000313" key="7">
    <source>
        <dbReference type="EMBL" id="ERN17609.1"/>
    </source>
</evidence>
<organism evidence="7 8">
    <name type="scientific">Amborella trichopoda</name>
    <dbReference type="NCBI Taxonomy" id="13333"/>
    <lineage>
        <taxon>Eukaryota</taxon>
        <taxon>Viridiplantae</taxon>
        <taxon>Streptophyta</taxon>
        <taxon>Embryophyta</taxon>
        <taxon>Tracheophyta</taxon>
        <taxon>Spermatophyta</taxon>
        <taxon>Magnoliopsida</taxon>
        <taxon>Amborellales</taxon>
        <taxon>Amborellaceae</taxon>
        <taxon>Amborella</taxon>
    </lineage>
</organism>
<keyword evidence="1" id="KW-0238">DNA-binding</keyword>
<dbReference type="Gramene" id="ERN17609">
    <property type="protein sequence ID" value="ERN17609"/>
    <property type="gene ID" value="AMTR_s00059p00164750"/>
</dbReference>
<dbReference type="eggNOG" id="KOG0773">
    <property type="taxonomic scope" value="Eukaryota"/>
</dbReference>
<proteinExistence type="predicted"/>
<dbReference type="PANTHER" id="PTHR11850">
    <property type="entry name" value="HOMEOBOX PROTEIN TRANSCRIPTION FACTORS"/>
    <property type="match status" value="1"/>
</dbReference>
<gene>
    <name evidence="7" type="ORF">AMTR_s00059p00164750</name>
</gene>
<keyword evidence="4" id="KW-0539">Nucleus</keyword>
<feature type="compositionally biased region" description="Low complexity" evidence="5">
    <location>
        <begin position="28"/>
        <end position="48"/>
    </location>
</feature>
<dbReference type="Pfam" id="PF07526">
    <property type="entry name" value="POX"/>
    <property type="match status" value="1"/>
</dbReference>
<dbReference type="GO" id="GO:0005634">
    <property type="term" value="C:nucleus"/>
    <property type="evidence" value="ECO:0000318"/>
    <property type="project" value="GO_Central"/>
</dbReference>
<evidence type="ECO:0000256" key="3">
    <source>
        <dbReference type="ARBA" id="ARBA00023163"/>
    </source>
</evidence>
<feature type="region of interest" description="Disordered" evidence="5">
    <location>
        <begin position="28"/>
        <end position="62"/>
    </location>
</feature>
<dbReference type="Proteomes" id="UP000017836">
    <property type="component" value="Unassembled WGS sequence"/>
</dbReference>
<dbReference type="InterPro" id="IPR050224">
    <property type="entry name" value="TALE_homeobox"/>
</dbReference>
<dbReference type="Gene3D" id="1.10.10.60">
    <property type="entry name" value="Homeodomain-like"/>
    <property type="match status" value="2"/>
</dbReference>
<dbReference type="SMART" id="SM00574">
    <property type="entry name" value="POX"/>
    <property type="match status" value="1"/>
</dbReference>
<accession>U5D5A0</accession>
<evidence type="ECO:0000256" key="4">
    <source>
        <dbReference type="ARBA" id="ARBA00023242"/>
    </source>
</evidence>
<dbReference type="GO" id="GO:0003677">
    <property type="term" value="F:DNA binding"/>
    <property type="evidence" value="ECO:0007669"/>
    <property type="project" value="UniProtKB-KW"/>
</dbReference>
<evidence type="ECO:0000256" key="5">
    <source>
        <dbReference type="SAM" id="MobiDB-lite"/>
    </source>
</evidence>
<protein>
    <recommendedName>
        <fullName evidence="6">POX domain-containing protein</fullName>
    </recommendedName>
</protein>
<dbReference type="SUPFAM" id="SSF46689">
    <property type="entry name" value="Homeodomain-like"/>
    <property type="match status" value="1"/>
</dbReference>
<evidence type="ECO:0000256" key="2">
    <source>
        <dbReference type="ARBA" id="ARBA00023155"/>
    </source>
</evidence>
<dbReference type="HOGENOM" id="CLU_011058_5_2_1"/>
<evidence type="ECO:0000259" key="6">
    <source>
        <dbReference type="SMART" id="SM00574"/>
    </source>
</evidence>
<dbReference type="STRING" id="13333.U5D5A0"/>
<feature type="domain" description="POX" evidence="6">
    <location>
        <begin position="2"/>
        <end position="128"/>
    </location>
</feature>
<keyword evidence="3" id="KW-0804">Transcription</keyword>
<feature type="compositionally biased region" description="Low complexity" evidence="5">
    <location>
        <begin position="235"/>
        <end position="247"/>
    </location>
</feature>
<evidence type="ECO:0000313" key="8">
    <source>
        <dbReference type="Proteomes" id="UP000017836"/>
    </source>
</evidence>
<keyword evidence="8" id="KW-1185">Reference proteome</keyword>
<dbReference type="InterPro" id="IPR006563">
    <property type="entry name" value="POX_dom"/>
</dbReference>
<keyword evidence="2" id="KW-0371">Homeobox</keyword>
<dbReference type="AlphaFoldDB" id="U5D5A0"/>
<name>U5D5A0_AMBTC</name>
<dbReference type="InterPro" id="IPR009057">
    <property type="entry name" value="Homeodomain-like_sf"/>
</dbReference>
<reference evidence="8" key="1">
    <citation type="journal article" date="2013" name="Science">
        <title>The Amborella genome and the evolution of flowering plants.</title>
        <authorList>
            <consortium name="Amborella Genome Project"/>
        </authorList>
    </citation>
    <scope>NUCLEOTIDE SEQUENCE [LARGE SCALE GENOMIC DNA]</scope>
</reference>
<feature type="region of interest" description="Disordered" evidence="5">
    <location>
        <begin position="229"/>
        <end position="304"/>
    </location>
</feature>
<sequence length="371" mass="40915">MELLEEFCSVGRGKFGGLRKERFLKGNCSGFGSNSGANNASTSSSSREQPPPPPLSSADRFEHQRRKAKLLSMVDEVDRRYSHYCDQMQMVVNSFDSIVGIGAATPYTVLAQKAMSRHFRCLRDAINGQLKLISELLGEKEGERSGVTKGETPRLKLLEQSLRQQRAFHQLGMMDQEAWRPQRGLPERSVNILRAWLFEHFLHPYVSNWFINARVRLWKPMVEEMYQEESKEEAQAQASGPAQAQNQSKPSTSAIPSLNRAEEINNMTKGTIINPTNPPPTHPSLQEPPDFTETGGGFQEASETASGFMAVSETVGGLFNCGADALYGGSVRLGQTGDVSLTLGLRQGGLQDKGGRFGVNNNPQDFKNFGG</sequence>